<keyword evidence="2" id="KW-1185">Reference proteome</keyword>
<proteinExistence type="predicted"/>
<evidence type="ECO:0008006" key="3">
    <source>
        <dbReference type="Google" id="ProtNLM"/>
    </source>
</evidence>
<protein>
    <recommendedName>
        <fullName evidence="3">DUF3822 domain-containing protein</fullName>
    </recommendedName>
</protein>
<reference evidence="1 2" key="1">
    <citation type="journal article" date="2019" name="Stand. Genomic Sci.">
        <title>Draft Whole-Genome Sequence of a Novel Chryseobacterium viscerum Strain Isolated from Fresh Water at Dripping Springs, New Mexico.</title>
        <authorList>
            <person name="Kyndt J.A."/>
            <person name="Moore T.C."/>
        </authorList>
    </citation>
    <scope>NUCLEOTIDE SEQUENCE [LARGE SCALE GENOMIC DNA]</scope>
    <source>
        <strain evidence="1 2">DPS</strain>
    </source>
</reference>
<dbReference type="RefSeq" id="WP_152290728.1">
    <property type="nucleotide sequence ID" value="NZ_VTPV01000010.1"/>
</dbReference>
<sequence length="256" mass="30877">MKIRFKNREQAALSHFFKDEHKVIIKEATLQGYYRYTLFNENLNEILVNDNQVVVTDHDMSDMIQRNDLGYGKEFYINQFLIELLPLQPGQFISTRSLWVAGKLLRFFEKYNYEIPDSYRDRVLNETYKMNLIEGFLMAINPYMERKFIGGNYFESFEFYKGKAISEIQLKINDSLNELAIADYKSLLKTFIMKSLHDTYDNEENSKTFSNNLFILIDSLFVYEITRIFSYKTFYDDCFVIEYQNEYYYLNQFWWG</sequence>
<gene>
    <name evidence="1" type="ORF">F8D52_16940</name>
</gene>
<dbReference type="EMBL" id="VTPV01000010">
    <property type="protein sequence ID" value="KAB1229586.1"/>
    <property type="molecule type" value="Genomic_DNA"/>
</dbReference>
<name>A0A5N4BME7_9FLAO</name>
<evidence type="ECO:0000313" key="1">
    <source>
        <dbReference type="EMBL" id="KAB1229586.1"/>
    </source>
</evidence>
<dbReference type="Proteomes" id="UP000326384">
    <property type="component" value="Unassembled WGS sequence"/>
</dbReference>
<comment type="caution">
    <text evidence="1">The sequence shown here is derived from an EMBL/GenBank/DDBJ whole genome shotgun (WGS) entry which is preliminary data.</text>
</comment>
<accession>A0A5N4BME7</accession>
<evidence type="ECO:0000313" key="2">
    <source>
        <dbReference type="Proteomes" id="UP000326384"/>
    </source>
</evidence>
<organism evidence="1 2">
    <name type="scientific">Chryseobacterium viscerum</name>
    <dbReference type="NCBI Taxonomy" id="1037377"/>
    <lineage>
        <taxon>Bacteria</taxon>
        <taxon>Pseudomonadati</taxon>
        <taxon>Bacteroidota</taxon>
        <taxon>Flavobacteriia</taxon>
        <taxon>Flavobacteriales</taxon>
        <taxon>Weeksellaceae</taxon>
        <taxon>Chryseobacterium group</taxon>
        <taxon>Chryseobacterium</taxon>
    </lineage>
</organism>